<feature type="signal peptide" evidence="1">
    <location>
        <begin position="1"/>
        <end position="17"/>
    </location>
</feature>
<dbReference type="Proteomes" id="UP001501411">
    <property type="component" value="Unassembled WGS sequence"/>
</dbReference>
<evidence type="ECO:0008006" key="4">
    <source>
        <dbReference type="Google" id="ProtNLM"/>
    </source>
</evidence>
<dbReference type="EMBL" id="BAABIQ010000044">
    <property type="protein sequence ID" value="GAA4806194.1"/>
    <property type="molecule type" value="Genomic_DNA"/>
</dbReference>
<dbReference type="Gene3D" id="2.40.160.60">
    <property type="entry name" value="Outer membrane protein transport protein (OMPP1/FadL/TodX)"/>
    <property type="match status" value="1"/>
</dbReference>
<evidence type="ECO:0000256" key="1">
    <source>
        <dbReference type="SAM" id="SignalP"/>
    </source>
</evidence>
<name>A0ABP9C894_9SPHI</name>
<evidence type="ECO:0000313" key="3">
    <source>
        <dbReference type="Proteomes" id="UP001501411"/>
    </source>
</evidence>
<reference evidence="3" key="1">
    <citation type="journal article" date="2019" name="Int. J. Syst. Evol. Microbiol.">
        <title>The Global Catalogue of Microorganisms (GCM) 10K type strain sequencing project: providing services to taxonomists for standard genome sequencing and annotation.</title>
        <authorList>
            <consortium name="The Broad Institute Genomics Platform"/>
            <consortium name="The Broad Institute Genome Sequencing Center for Infectious Disease"/>
            <person name="Wu L."/>
            <person name="Ma J."/>
        </authorList>
    </citation>
    <scope>NUCLEOTIDE SEQUENCE [LARGE SCALE GENOMIC DNA]</scope>
    <source>
        <strain evidence="3">JCM 18200</strain>
    </source>
</reference>
<gene>
    <name evidence="2" type="ORF">GCM10023231_39250</name>
</gene>
<dbReference type="SUPFAM" id="SSF56935">
    <property type="entry name" value="Porins"/>
    <property type="match status" value="1"/>
</dbReference>
<organism evidence="2 3">
    <name type="scientific">Olivibacter ginsenosidimutans</name>
    <dbReference type="NCBI Taxonomy" id="1176537"/>
    <lineage>
        <taxon>Bacteria</taxon>
        <taxon>Pseudomonadati</taxon>
        <taxon>Bacteroidota</taxon>
        <taxon>Sphingobacteriia</taxon>
        <taxon>Sphingobacteriales</taxon>
        <taxon>Sphingobacteriaceae</taxon>
        <taxon>Olivibacter</taxon>
    </lineage>
</organism>
<keyword evidence="1" id="KW-0732">Signal</keyword>
<feature type="chain" id="PRO_5045117527" description="PorT family protein" evidence="1">
    <location>
        <begin position="18"/>
        <end position="265"/>
    </location>
</feature>
<evidence type="ECO:0000313" key="2">
    <source>
        <dbReference type="EMBL" id="GAA4806194.1"/>
    </source>
</evidence>
<dbReference type="RefSeq" id="WP_345234712.1">
    <property type="nucleotide sequence ID" value="NZ_BAABIQ010000044.1"/>
</dbReference>
<sequence length="265" mass="29537">MYFINLLFILLSLNVSAQALSVARYCAMGNTGIALQGLESLSANAAGLAALDQSAVALYYQGHYVANTRTQGLLMAIPTHIGTFGVYLNQYGISGVYVERTVGATYAISFGQRLYTALTLNYHQLRITNYDSKQTYSVDVGLQYRIQDNWWVGAKLANPGYAAYDDALYAVIPVQLSFGTSYRVHQGLLLTGDMERLLYRKKTDVRTGLEYQLASWIYFRGGLGFDEFSQFCGLGLRHRKMTFDLATIIHPQLGFAPQLFLAYAF</sequence>
<accession>A0ABP9C894</accession>
<proteinExistence type="predicted"/>
<protein>
    <recommendedName>
        <fullName evidence="4">PorT family protein</fullName>
    </recommendedName>
</protein>
<comment type="caution">
    <text evidence="2">The sequence shown here is derived from an EMBL/GenBank/DDBJ whole genome shotgun (WGS) entry which is preliminary data.</text>
</comment>
<keyword evidence="3" id="KW-1185">Reference proteome</keyword>